<keyword evidence="3" id="KW-1185">Reference proteome</keyword>
<dbReference type="KEGG" id="zpl:ZBT109_2239"/>
<evidence type="ECO:0000313" key="2">
    <source>
        <dbReference type="EMBL" id="BBG30971.1"/>
    </source>
</evidence>
<organism evidence="2 3">
    <name type="scientific">Zymobacter palmae</name>
    <dbReference type="NCBI Taxonomy" id="33074"/>
    <lineage>
        <taxon>Bacteria</taxon>
        <taxon>Pseudomonadati</taxon>
        <taxon>Pseudomonadota</taxon>
        <taxon>Gammaproteobacteria</taxon>
        <taxon>Oceanospirillales</taxon>
        <taxon>Halomonadaceae</taxon>
        <taxon>Zymobacter group</taxon>
        <taxon>Zymobacter</taxon>
    </lineage>
</organism>
<proteinExistence type="predicted"/>
<evidence type="ECO:0000313" key="3">
    <source>
        <dbReference type="Proteomes" id="UP000267342"/>
    </source>
</evidence>
<name>A0A348HH69_9GAMM</name>
<dbReference type="AlphaFoldDB" id="A0A348HH69"/>
<reference evidence="2 3" key="1">
    <citation type="submission" date="2018-09" db="EMBL/GenBank/DDBJ databases">
        <title>Zymobacter palmae IAM14233 (=T109) whole genome analysis.</title>
        <authorList>
            <person name="Yanase H."/>
        </authorList>
    </citation>
    <scope>NUCLEOTIDE SEQUENCE [LARGE SCALE GENOMIC DNA]</scope>
    <source>
        <strain evidence="2 3">IAM14233</strain>
    </source>
</reference>
<accession>A0A348HH69</accession>
<protein>
    <submittedName>
        <fullName evidence="2">Uncharacterized protein</fullName>
    </submittedName>
</protein>
<feature type="region of interest" description="Disordered" evidence="1">
    <location>
        <begin position="1"/>
        <end position="36"/>
    </location>
</feature>
<gene>
    <name evidence="2" type="ORF">ZBT109_2239</name>
</gene>
<dbReference type="Proteomes" id="UP000267342">
    <property type="component" value="Chromosome"/>
</dbReference>
<dbReference type="EMBL" id="AP018933">
    <property type="protein sequence ID" value="BBG30971.1"/>
    <property type="molecule type" value="Genomic_DNA"/>
</dbReference>
<evidence type="ECO:0000256" key="1">
    <source>
        <dbReference type="SAM" id="MobiDB-lite"/>
    </source>
</evidence>
<sequence length="36" mass="3859">MGQLNASGVKGVEQKGQNLASMRNDLVNIEQPAYPT</sequence>